<accession>A0A9P4YYF9</accession>
<dbReference type="CDD" id="cd19817">
    <property type="entry name" value="Bbox1_ANCHR-like"/>
    <property type="match status" value="1"/>
</dbReference>
<dbReference type="Proteomes" id="UP000749293">
    <property type="component" value="Unassembled WGS sequence"/>
</dbReference>
<dbReference type="PANTHER" id="PTHR46603">
    <property type="entry name" value="ABSCISSION/NOCUT CHECKPOINT REGULATOR"/>
    <property type="match status" value="1"/>
</dbReference>
<comment type="caution">
    <text evidence="2">The sequence shown here is derived from an EMBL/GenBank/DDBJ whole genome shotgun (WGS) entry which is preliminary data.</text>
</comment>
<evidence type="ECO:0000313" key="2">
    <source>
        <dbReference type="EMBL" id="KAF4124812.1"/>
    </source>
</evidence>
<feature type="region of interest" description="Disordered" evidence="1">
    <location>
        <begin position="188"/>
        <end position="267"/>
    </location>
</feature>
<feature type="compositionally biased region" description="Basic and acidic residues" evidence="1">
    <location>
        <begin position="146"/>
        <end position="162"/>
    </location>
</feature>
<dbReference type="InterPro" id="IPR044553">
    <property type="entry name" value="Bbox1_ANCHR"/>
</dbReference>
<feature type="compositionally biased region" description="Polar residues" evidence="1">
    <location>
        <begin position="74"/>
        <end position="91"/>
    </location>
</feature>
<dbReference type="EMBL" id="JAANYQ010000003">
    <property type="protein sequence ID" value="KAF4124812.1"/>
    <property type="molecule type" value="Genomic_DNA"/>
</dbReference>
<dbReference type="OrthoDB" id="5407799at2759"/>
<sequence>MPNEIDKSILDRLQALRSGSPSASPPPTRLLDTHIGKWRVNIDLIQRNKTPTREDSLAARLKSLRIQDEEASAASPSSTRAQLSTPQSSPAPASEITYDKDGDDVDAAFQTDDQTLEELLGDIGDGYDFTAPDDDDKVRALLDELEDSIPHDDADKEKHGSESDDSDEDIMKREIDDVIARLRDELQVQGDDDPQEQDANITPSDSALDLPSVPDAAASPGPTSMDDMAARLSALRTSSPLGGDMQLPSVPTSRPIKEPKRLKSRKGYTDDDVDSWCTVCLDDATLLCLGCENEDETKDGDPYCARCWREMHVGPASTFDDRSHRAVQINRARKKDKERVALSAS</sequence>
<dbReference type="SUPFAM" id="SSF57845">
    <property type="entry name" value="B-box zinc-binding domain"/>
    <property type="match status" value="1"/>
</dbReference>
<organism evidence="2 3">
    <name type="scientific">Geosmithia morbida</name>
    <dbReference type="NCBI Taxonomy" id="1094350"/>
    <lineage>
        <taxon>Eukaryota</taxon>
        <taxon>Fungi</taxon>
        <taxon>Dikarya</taxon>
        <taxon>Ascomycota</taxon>
        <taxon>Pezizomycotina</taxon>
        <taxon>Sordariomycetes</taxon>
        <taxon>Hypocreomycetidae</taxon>
        <taxon>Hypocreales</taxon>
        <taxon>Bionectriaceae</taxon>
        <taxon>Geosmithia</taxon>
    </lineage>
</organism>
<evidence type="ECO:0000313" key="3">
    <source>
        <dbReference type="Proteomes" id="UP000749293"/>
    </source>
</evidence>
<gene>
    <name evidence="2" type="ORF">GMORB2_3651</name>
</gene>
<feature type="region of interest" description="Disordered" evidence="1">
    <location>
        <begin position="146"/>
        <end position="170"/>
    </location>
</feature>
<dbReference type="RefSeq" id="XP_035323464.1">
    <property type="nucleotide sequence ID" value="XM_035465627.1"/>
</dbReference>
<evidence type="ECO:0000256" key="1">
    <source>
        <dbReference type="SAM" id="MobiDB-lite"/>
    </source>
</evidence>
<keyword evidence="3" id="KW-1185">Reference proteome</keyword>
<reference evidence="2" key="1">
    <citation type="submission" date="2020-03" db="EMBL/GenBank/DDBJ databases">
        <title>Site-based positive gene gene selection in Geosmithia morbida across the United States reveals a broad range of putative effectors and factors for local host and environmental adapation.</title>
        <authorList>
            <person name="Onufrak A."/>
            <person name="Murdoch R.W."/>
            <person name="Gazis R."/>
            <person name="Huff M."/>
            <person name="Staton M."/>
            <person name="Klingeman W."/>
            <person name="Hadziabdic D."/>
        </authorList>
    </citation>
    <scope>NUCLEOTIDE SEQUENCE</scope>
    <source>
        <strain evidence="2">1262</strain>
    </source>
</reference>
<dbReference type="PANTHER" id="PTHR46603:SF1">
    <property type="entry name" value="ABSCISSION_NOCUT CHECKPOINT REGULATOR"/>
    <property type="match status" value="1"/>
</dbReference>
<feature type="region of interest" description="Disordered" evidence="1">
    <location>
        <begin position="65"/>
        <end position="104"/>
    </location>
</feature>
<name>A0A9P4YYF9_9HYPO</name>
<dbReference type="GeneID" id="55969879"/>
<proteinExistence type="predicted"/>
<protein>
    <submittedName>
        <fullName evidence="2">Uncharacterized protein</fullName>
    </submittedName>
</protein>
<dbReference type="AlphaFoldDB" id="A0A9P4YYF9"/>